<protein>
    <submittedName>
        <fullName evidence="2">Os11g0598750 protein</fullName>
    </submittedName>
</protein>
<dbReference type="InParanoid" id="A0A0P0Y3X9"/>
<feature type="compositionally biased region" description="Basic and acidic residues" evidence="1">
    <location>
        <begin position="1"/>
        <end position="18"/>
    </location>
</feature>
<evidence type="ECO:0000313" key="3">
    <source>
        <dbReference type="Proteomes" id="UP000059680"/>
    </source>
</evidence>
<dbReference type="Proteomes" id="UP000059680">
    <property type="component" value="Chromosome 11"/>
</dbReference>
<proteinExistence type="predicted"/>
<dbReference type="PaxDb" id="39947-A0A0P0Y3X9"/>
<organism evidence="2 3">
    <name type="scientific">Oryza sativa subsp. japonica</name>
    <name type="common">Rice</name>
    <dbReference type="NCBI Taxonomy" id="39947"/>
    <lineage>
        <taxon>Eukaryota</taxon>
        <taxon>Viridiplantae</taxon>
        <taxon>Streptophyta</taxon>
        <taxon>Embryophyta</taxon>
        <taxon>Tracheophyta</taxon>
        <taxon>Spermatophyta</taxon>
        <taxon>Magnoliopsida</taxon>
        <taxon>Liliopsida</taxon>
        <taxon>Poales</taxon>
        <taxon>Poaceae</taxon>
        <taxon>BOP clade</taxon>
        <taxon>Oryzoideae</taxon>
        <taxon>Oryzeae</taxon>
        <taxon>Oryzinae</taxon>
        <taxon>Oryza</taxon>
        <taxon>Oryza sativa</taxon>
    </lineage>
</organism>
<dbReference type="AlphaFoldDB" id="A0A0P0Y3X9"/>
<reference evidence="3" key="1">
    <citation type="journal article" date="2005" name="Nature">
        <title>The map-based sequence of the rice genome.</title>
        <authorList>
            <consortium name="International rice genome sequencing project (IRGSP)"/>
            <person name="Matsumoto T."/>
            <person name="Wu J."/>
            <person name="Kanamori H."/>
            <person name="Katayose Y."/>
            <person name="Fujisawa M."/>
            <person name="Namiki N."/>
            <person name="Mizuno H."/>
            <person name="Yamamoto K."/>
            <person name="Antonio B.A."/>
            <person name="Baba T."/>
            <person name="Sakata K."/>
            <person name="Nagamura Y."/>
            <person name="Aoki H."/>
            <person name="Arikawa K."/>
            <person name="Arita K."/>
            <person name="Bito T."/>
            <person name="Chiden Y."/>
            <person name="Fujitsuka N."/>
            <person name="Fukunaka R."/>
            <person name="Hamada M."/>
            <person name="Harada C."/>
            <person name="Hayashi A."/>
            <person name="Hijishita S."/>
            <person name="Honda M."/>
            <person name="Hosokawa S."/>
            <person name="Ichikawa Y."/>
            <person name="Idonuma A."/>
            <person name="Iijima M."/>
            <person name="Ikeda M."/>
            <person name="Ikeno M."/>
            <person name="Ito K."/>
            <person name="Ito S."/>
            <person name="Ito T."/>
            <person name="Ito Y."/>
            <person name="Ito Y."/>
            <person name="Iwabuchi A."/>
            <person name="Kamiya K."/>
            <person name="Karasawa W."/>
            <person name="Kurita K."/>
            <person name="Katagiri S."/>
            <person name="Kikuta A."/>
            <person name="Kobayashi H."/>
            <person name="Kobayashi N."/>
            <person name="Machita K."/>
            <person name="Maehara T."/>
            <person name="Masukawa M."/>
            <person name="Mizubayashi T."/>
            <person name="Mukai Y."/>
            <person name="Nagasaki H."/>
            <person name="Nagata Y."/>
            <person name="Naito S."/>
            <person name="Nakashima M."/>
            <person name="Nakama Y."/>
            <person name="Nakamichi Y."/>
            <person name="Nakamura M."/>
            <person name="Meguro A."/>
            <person name="Negishi M."/>
            <person name="Ohta I."/>
            <person name="Ohta T."/>
            <person name="Okamoto M."/>
            <person name="Ono N."/>
            <person name="Saji S."/>
            <person name="Sakaguchi M."/>
            <person name="Sakai K."/>
            <person name="Shibata M."/>
            <person name="Shimokawa T."/>
            <person name="Song J."/>
            <person name="Takazaki Y."/>
            <person name="Terasawa K."/>
            <person name="Tsugane M."/>
            <person name="Tsuji K."/>
            <person name="Ueda S."/>
            <person name="Waki K."/>
            <person name="Yamagata H."/>
            <person name="Yamamoto M."/>
            <person name="Yamamoto S."/>
            <person name="Yamane H."/>
            <person name="Yoshiki S."/>
            <person name="Yoshihara R."/>
            <person name="Yukawa K."/>
            <person name="Zhong H."/>
            <person name="Yano M."/>
            <person name="Yuan Q."/>
            <person name="Ouyang S."/>
            <person name="Liu J."/>
            <person name="Jones K.M."/>
            <person name="Gansberger K."/>
            <person name="Moffat K."/>
            <person name="Hill J."/>
            <person name="Bera J."/>
            <person name="Fadrosh D."/>
            <person name="Jin S."/>
            <person name="Johri S."/>
            <person name="Kim M."/>
            <person name="Overton L."/>
            <person name="Reardon M."/>
            <person name="Tsitrin T."/>
            <person name="Vuong H."/>
            <person name="Weaver B."/>
            <person name="Ciecko A."/>
            <person name="Tallon L."/>
            <person name="Jackson J."/>
            <person name="Pai G."/>
            <person name="Aken S.V."/>
            <person name="Utterback T."/>
            <person name="Reidmuller S."/>
            <person name="Feldblyum T."/>
            <person name="Hsiao J."/>
            <person name="Zismann V."/>
            <person name="Iobst S."/>
            <person name="de Vazeille A.R."/>
            <person name="Buell C.R."/>
            <person name="Ying K."/>
            <person name="Li Y."/>
            <person name="Lu T."/>
            <person name="Huang Y."/>
            <person name="Zhao Q."/>
            <person name="Feng Q."/>
            <person name="Zhang L."/>
            <person name="Zhu J."/>
            <person name="Weng Q."/>
            <person name="Mu J."/>
            <person name="Lu Y."/>
            <person name="Fan D."/>
            <person name="Liu Y."/>
            <person name="Guan J."/>
            <person name="Zhang Y."/>
            <person name="Yu S."/>
            <person name="Liu X."/>
            <person name="Zhang Y."/>
            <person name="Hong G."/>
            <person name="Han B."/>
            <person name="Choisne N."/>
            <person name="Demange N."/>
            <person name="Orjeda G."/>
            <person name="Samain S."/>
            <person name="Cattolico L."/>
            <person name="Pelletier E."/>
            <person name="Couloux A."/>
            <person name="Segurens B."/>
            <person name="Wincker P."/>
            <person name="D'Hont A."/>
            <person name="Scarpelli C."/>
            <person name="Weissenbach J."/>
            <person name="Salanoubat M."/>
            <person name="Quetier F."/>
            <person name="Yu Y."/>
            <person name="Kim H.R."/>
            <person name="Rambo T."/>
            <person name="Currie J."/>
            <person name="Collura K."/>
            <person name="Luo M."/>
            <person name="Yang T."/>
            <person name="Ammiraju J.S.S."/>
            <person name="Engler F."/>
            <person name="Soderlund C."/>
            <person name="Wing R.A."/>
            <person name="Palmer L.E."/>
            <person name="de la Bastide M."/>
            <person name="Spiegel L."/>
            <person name="Nascimento L."/>
            <person name="Zutavern T."/>
            <person name="O'Shaughnessy A."/>
            <person name="Dike S."/>
            <person name="Dedhia N."/>
            <person name="Preston R."/>
            <person name="Balija V."/>
            <person name="McCombie W.R."/>
            <person name="Chow T."/>
            <person name="Chen H."/>
            <person name="Chung M."/>
            <person name="Chen C."/>
            <person name="Shaw J."/>
            <person name="Wu H."/>
            <person name="Hsiao K."/>
            <person name="Chao Y."/>
            <person name="Chu M."/>
            <person name="Cheng C."/>
            <person name="Hour A."/>
            <person name="Lee P."/>
            <person name="Lin S."/>
            <person name="Lin Y."/>
            <person name="Liou J."/>
            <person name="Liu S."/>
            <person name="Hsing Y."/>
            <person name="Raghuvanshi S."/>
            <person name="Mohanty A."/>
            <person name="Bharti A.K."/>
            <person name="Gaur A."/>
            <person name="Gupta V."/>
            <person name="Kumar D."/>
            <person name="Ravi V."/>
            <person name="Vij S."/>
            <person name="Kapur A."/>
            <person name="Khurana P."/>
            <person name="Khurana P."/>
            <person name="Khurana J.P."/>
            <person name="Tyagi A.K."/>
            <person name="Gaikwad K."/>
            <person name="Singh A."/>
            <person name="Dalal V."/>
            <person name="Srivastava S."/>
            <person name="Dixit A."/>
            <person name="Pal A.K."/>
            <person name="Ghazi I.A."/>
            <person name="Yadav M."/>
            <person name="Pandit A."/>
            <person name="Bhargava A."/>
            <person name="Sureshbabu K."/>
            <person name="Batra K."/>
            <person name="Sharma T.R."/>
            <person name="Mohapatra T."/>
            <person name="Singh N.K."/>
            <person name="Messing J."/>
            <person name="Nelson A.B."/>
            <person name="Fuks G."/>
            <person name="Kavchok S."/>
            <person name="Keizer G."/>
            <person name="Linton E."/>
            <person name="Llaca V."/>
            <person name="Song R."/>
            <person name="Tanyolac B."/>
            <person name="Young S."/>
            <person name="Ho-Il K."/>
            <person name="Hahn J.H."/>
            <person name="Sangsakoo G."/>
            <person name="Vanavichit A."/>
            <person name="de Mattos Luiz.A.T."/>
            <person name="Zimmer P.D."/>
            <person name="Malone G."/>
            <person name="Dellagostin O."/>
            <person name="de Oliveira A.C."/>
            <person name="Bevan M."/>
            <person name="Bancroft I."/>
            <person name="Minx P."/>
            <person name="Cordum H."/>
            <person name="Wilson R."/>
            <person name="Cheng Z."/>
            <person name="Jin W."/>
            <person name="Jiang J."/>
            <person name="Leong S.A."/>
            <person name="Iwama H."/>
            <person name="Gojobori T."/>
            <person name="Itoh T."/>
            <person name="Niimura Y."/>
            <person name="Fujii Y."/>
            <person name="Habara T."/>
            <person name="Sakai H."/>
            <person name="Sato Y."/>
            <person name="Wilson G."/>
            <person name="Kumar K."/>
            <person name="McCouch S."/>
            <person name="Juretic N."/>
            <person name="Hoen D."/>
            <person name="Wright S."/>
            <person name="Bruskiewich R."/>
            <person name="Bureau T."/>
            <person name="Miyao A."/>
            <person name="Hirochika H."/>
            <person name="Nishikawa T."/>
            <person name="Kadowaki K."/>
            <person name="Sugiura M."/>
            <person name="Burr B."/>
            <person name="Sasaki T."/>
        </authorList>
    </citation>
    <scope>NUCLEOTIDE SEQUENCE [LARGE SCALE GENOMIC DNA]</scope>
    <source>
        <strain evidence="3">cv. Nipponbare</strain>
    </source>
</reference>
<gene>
    <name evidence="2" type="ordered locus">Os11g0598750</name>
    <name evidence="2" type="ORF">OSNPB_110598750</name>
</gene>
<feature type="region of interest" description="Disordered" evidence="1">
    <location>
        <begin position="1"/>
        <end position="26"/>
    </location>
</feature>
<dbReference type="EMBL" id="AP014967">
    <property type="protein sequence ID" value="BAT14735.1"/>
    <property type="molecule type" value="Genomic_DNA"/>
</dbReference>
<reference evidence="2 3" key="2">
    <citation type="journal article" date="2013" name="Plant Cell Physiol.">
        <title>Rice Annotation Project Database (RAP-DB): an integrative and interactive database for rice genomics.</title>
        <authorList>
            <person name="Sakai H."/>
            <person name="Lee S.S."/>
            <person name="Tanaka T."/>
            <person name="Numa H."/>
            <person name="Kim J."/>
            <person name="Kawahara Y."/>
            <person name="Wakimoto H."/>
            <person name="Yang C.C."/>
            <person name="Iwamoto M."/>
            <person name="Abe T."/>
            <person name="Yamada Y."/>
            <person name="Muto A."/>
            <person name="Inokuchi H."/>
            <person name="Ikemura T."/>
            <person name="Matsumoto T."/>
            <person name="Sasaki T."/>
            <person name="Itoh T."/>
        </authorList>
    </citation>
    <scope>NUCLEOTIDE SEQUENCE [LARGE SCALE GENOMIC DNA]</scope>
    <source>
        <strain evidence="3">cv. Nipponbare</strain>
    </source>
</reference>
<keyword evidence="3" id="KW-1185">Reference proteome</keyword>
<evidence type="ECO:0000256" key="1">
    <source>
        <dbReference type="SAM" id="MobiDB-lite"/>
    </source>
</evidence>
<name>A0A0P0Y3X9_ORYSJ</name>
<accession>A0A0P0Y3X9</accession>
<feature type="region of interest" description="Disordered" evidence="1">
    <location>
        <begin position="135"/>
        <end position="156"/>
    </location>
</feature>
<sequence>MRVDAEQQAKVDTERPDIRPGLAGDPEHGKVSLGIVLEQLALIDSPHPELPLHGGDERGALEHGACERLERASRAVSGTAAWKRATQPYSLPAPCCDLTRRVARSTQTMRLPVTLGSSVPLCPVLLTRRRRLIHATTERRSRRTRGGRDGSAAMSG</sequence>
<reference evidence="2 3" key="3">
    <citation type="journal article" date="2013" name="Rice">
        <title>Improvement of the Oryza sativa Nipponbare reference genome using next generation sequence and optical map data.</title>
        <authorList>
            <person name="Kawahara Y."/>
            <person name="de la Bastide M."/>
            <person name="Hamilton J.P."/>
            <person name="Kanamori H."/>
            <person name="McCombie W.R."/>
            <person name="Ouyang S."/>
            <person name="Schwartz D.C."/>
            <person name="Tanaka T."/>
            <person name="Wu J."/>
            <person name="Zhou S."/>
            <person name="Childs K.L."/>
            <person name="Davidson R.M."/>
            <person name="Lin H."/>
            <person name="Quesada-Ocampo L."/>
            <person name="Vaillancourt B."/>
            <person name="Sakai H."/>
            <person name="Lee S.S."/>
            <person name="Kim J."/>
            <person name="Numa H."/>
            <person name="Itoh T."/>
            <person name="Buell C.R."/>
            <person name="Matsumoto T."/>
        </authorList>
    </citation>
    <scope>NUCLEOTIDE SEQUENCE [LARGE SCALE GENOMIC DNA]</scope>
    <source>
        <strain evidence="3">cv. Nipponbare</strain>
    </source>
</reference>
<evidence type="ECO:0000313" key="2">
    <source>
        <dbReference type="EMBL" id="BAT14735.1"/>
    </source>
</evidence>